<dbReference type="SUPFAM" id="SSF46785">
    <property type="entry name" value="Winged helix' DNA-binding domain"/>
    <property type="match status" value="1"/>
</dbReference>
<name>A0A4R6R7E1_9BURK</name>
<feature type="compositionally biased region" description="Pro residues" evidence="4">
    <location>
        <begin position="1"/>
        <end position="17"/>
    </location>
</feature>
<sequence>MPSTPPSVTPPVTPPAPWQDTPPVSARVIDAITRIGTVMRAGVWQAAAAEHLPPAQADILDLLAARPEGVRLSWLAEQLSVSAASASDSVSSLVGKGLVVKVKAPDDGRAVALRLTPAGRKVHRKLSQALSFGEDAVARLPAADQAALFEHLLGLIRHLQHTEHFPTLRSCTSCQHFRPGKGNKPHRCQLVDAPLPTAWIRLDCPEHLGTEVTPP</sequence>
<dbReference type="InterPro" id="IPR000835">
    <property type="entry name" value="HTH_MarR-typ"/>
</dbReference>
<dbReference type="EMBL" id="SNXW01000007">
    <property type="protein sequence ID" value="TDP81655.1"/>
    <property type="molecule type" value="Genomic_DNA"/>
</dbReference>
<keyword evidence="1" id="KW-0805">Transcription regulation</keyword>
<dbReference type="AlphaFoldDB" id="A0A4R6R7E1"/>
<feature type="domain" description="HTH marR-type" evidence="5">
    <location>
        <begin position="25"/>
        <end position="158"/>
    </location>
</feature>
<accession>A0A4R6R7E1</accession>
<dbReference type="Pfam" id="PF12802">
    <property type="entry name" value="MarR_2"/>
    <property type="match status" value="1"/>
</dbReference>
<evidence type="ECO:0000256" key="4">
    <source>
        <dbReference type="SAM" id="MobiDB-lite"/>
    </source>
</evidence>
<feature type="region of interest" description="Disordered" evidence="4">
    <location>
        <begin position="1"/>
        <end position="22"/>
    </location>
</feature>
<evidence type="ECO:0000313" key="7">
    <source>
        <dbReference type="Proteomes" id="UP000294593"/>
    </source>
</evidence>
<reference evidence="6 7" key="1">
    <citation type="submission" date="2019-03" db="EMBL/GenBank/DDBJ databases">
        <title>Genomic Encyclopedia of Type Strains, Phase IV (KMG-IV): sequencing the most valuable type-strain genomes for metagenomic binning, comparative biology and taxonomic classification.</title>
        <authorList>
            <person name="Goeker M."/>
        </authorList>
    </citation>
    <scope>NUCLEOTIDE SEQUENCE [LARGE SCALE GENOMIC DNA]</scope>
    <source>
        <strain evidence="6 7">DSM 11901</strain>
    </source>
</reference>
<evidence type="ECO:0000256" key="3">
    <source>
        <dbReference type="ARBA" id="ARBA00023163"/>
    </source>
</evidence>
<dbReference type="RefSeq" id="WP_133609782.1">
    <property type="nucleotide sequence ID" value="NZ_SNXW01000007.1"/>
</dbReference>
<organism evidence="6 7">
    <name type="scientific">Aquabacterium commune</name>
    <dbReference type="NCBI Taxonomy" id="70586"/>
    <lineage>
        <taxon>Bacteria</taxon>
        <taxon>Pseudomonadati</taxon>
        <taxon>Pseudomonadota</taxon>
        <taxon>Betaproteobacteria</taxon>
        <taxon>Burkholderiales</taxon>
        <taxon>Aquabacterium</taxon>
    </lineage>
</organism>
<evidence type="ECO:0000256" key="2">
    <source>
        <dbReference type="ARBA" id="ARBA00023125"/>
    </source>
</evidence>
<dbReference type="InterPro" id="IPR036388">
    <property type="entry name" value="WH-like_DNA-bd_sf"/>
</dbReference>
<keyword evidence="3" id="KW-0804">Transcription</keyword>
<dbReference type="PROSITE" id="PS01117">
    <property type="entry name" value="HTH_MARR_1"/>
    <property type="match status" value="1"/>
</dbReference>
<dbReference type="GO" id="GO:0006950">
    <property type="term" value="P:response to stress"/>
    <property type="evidence" value="ECO:0007669"/>
    <property type="project" value="TreeGrafter"/>
</dbReference>
<dbReference type="GO" id="GO:0003700">
    <property type="term" value="F:DNA-binding transcription factor activity"/>
    <property type="evidence" value="ECO:0007669"/>
    <property type="project" value="InterPro"/>
</dbReference>
<keyword evidence="7" id="KW-1185">Reference proteome</keyword>
<dbReference type="InterPro" id="IPR023187">
    <property type="entry name" value="Tscrpt_reg_MarR-type_CS"/>
</dbReference>
<keyword evidence="2" id="KW-0238">DNA-binding</keyword>
<protein>
    <submittedName>
        <fullName evidence="6">MarR family transcriptional regulator</fullName>
    </submittedName>
</protein>
<dbReference type="OrthoDB" id="8751266at2"/>
<dbReference type="InterPro" id="IPR036390">
    <property type="entry name" value="WH_DNA-bd_sf"/>
</dbReference>
<dbReference type="PANTHER" id="PTHR33164:SF43">
    <property type="entry name" value="HTH-TYPE TRANSCRIPTIONAL REPRESSOR YETL"/>
    <property type="match status" value="1"/>
</dbReference>
<dbReference type="Proteomes" id="UP000294593">
    <property type="component" value="Unassembled WGS sequence"/>
</dbReference>
<dbReference type="InterPro" id="IPR039422">
    <property type="entry name" value="MarR/SlyA-like"/>
</dbReference>
<dbReference type="GO" id="GO:0003677">
    <property type="term" value="F:DNA binding"/>
    <property type="evidence" value="ECO:0007669"/>
    <property type="project" value="UniProtKB-KW"/>
</dbReference>
<dbReference type="PANTHER" id="PTHR33164">
    <property type="entry name" value="TRANSCRIPTIONAL REGULATOR, MARR FAMILY"/>
    <property type="match status" value="1"/>
</dbReference>
<dbReference type="PROSITE" id="PS50995">
    <property type="entry name" value="HTH_MARR_2"/>
    <property type="match status" value="1"/>
</dbReference>
<proteinExistence type="predicted"/>
<gene>
    <name evidence="6" type="ORF">EV672_10786</name>
</gene>
<evidence type="ECO:0000259" key="5">
    <source>
        <dbReference type="PROSITE" id="PS50995"/>
    </source>
</evidence>
<comment type="caution">
    <text evidence="6">The sequence shown here is derived from an EMBL/GenBank/DDBJ whole genome shotgun (WGS) entry which is preliminary data.</text>
</comment>
<dbReference type="Gene3D" id="1.10.10.10">
    <property type="entry name" value="Winged helix-like DNA-binding domain superfamily/Winged helix DNA-binding domain"/>
    <property type="match status" value="1"/>
</dbReference>
<dbReference type="SMART" id="SM00347">
    <property type="entry name" value="HTH_MARR"/>
    <property type="match status" value="1"/>
</dbReference>
<evidence type="ECO:0000313" key="6">
    <source>
        <dbReference type="EMBL" id="TDP81655.1"/>
    </source>
</evidence>
<evidence type="ECO:0000256" key="1">
    <source>
        <dbReference type="ARBA" id="ARBA00023015"/>
    </source>
</evidence>